<protein>
    <recommendedName>
        <fullName evidence="6">tRNA-guanine(15) transglycosylase</fullName>
        <ecNumber evidence="6">2.4.2.48</ecNumber>
    </recommendedName>
    <alternativeName>
        <fullName evidence="6">7-cyano-7-deazaguanine tRNA-ribosyltransferase</fullName>
    </alternativeName>
    <alternativeName>
        <fullName evidence="6">Archaeal tRNA-guanine transglycosylase</fullName>
    </alternativeName>
</protein>
<reference evidence="8 9" key="1">
    <citation type="journal article" date="2014" name="PLoS Genet.">
        <title>Phylogenetically driven sequencing of extremely halophilic archaea reveals strategies for static and dynamic osmo-response.</title>
        <authorList>
            <person name="Becker E.A."/>
            <person name="Seitzer P.M."/>
            <person name="Tritt A."/>
            <person name="Larsen D."/>
            <person name="Krusor M."/>
            <person name="Yao A.I."/>
            <person name="Wu D."/>
            <person name="Madern D."/>
            <person name="Eisen J.A."/>
            <person name="Darling A.E."/>
            <person name="Facciotti M.T."/>
        </authorList>
    </citation>
    <scope>NUCLEOTIDE SEQUENCE [LARGE SCALE GENOMIC DNA]</scope>
    <source>
        <strain evidence="8 9">JCM 12255</strain>
    </source>
</reference>
<feature type="binding site" evidence="6">
    <location>
        <position position="285"/>
    </location>
    <ligand>
        <name>Zn(2+)</name>
        <dbReference type="ChEBI" id="CHEBI:29105"/>
    </ligand>
</feature>
<comment type="similarity">
    <text evidence="6">Belongs to the archaeosine tRNA-ribosyltransferase family.</text>
</comment>
<dbReference type="STRING" id="1227499.C493_05715"/>
<feature type="binding site" evidence="6">
    <location>
        <position position="283"/>
    </location>
    <ligand>
        <name>Zn(2+)</name>
        <dbReference type="ChEBI" id="CHEBI:29105"/>
    </ligand>
</feature>
<dbReference type="PANTHER" id="PTHR46499:SF1">
    <property type="entry name" value="QUEUINE TRNA-RIBOSYLTRANSFERASE"/>
    <property type="match status" value="1"/>
</dbReference>
<comment type="caution">
    <text evidence="8">The sequence shown here is derived from an EMBL/GenBank/DDBJ whole genome shotgun (WGS) entry which is preliminary data.</text>
</comment>
<evidence type="ECO:0000256" key="1">
    <source>
        <dbReference type="ARBA" id="ARBA00022676"/>
    </source>
</evidence>
<comment type="pathway">
    <text evidence="6">tRNA modification; archaeosine-tRNA biosynthesis.</text>
</comment>
<comment type="cofactor">
    <cofactor evidence="6">
        <name>Zn(2+)</name>
        <dbReference type="ChEBI" id="CHEBI:29105"/>
    </cofactor>
    <text evidence="6">Binds 1 zinc ion per subunit.</text>
</comment>
<dbReference type="GO" id="GO:0016763">
    <property type="term" value="F:pentosyltransferase activity"/>
    <property type="evidence" value="ECO:0007669"/>
    <property type="project" value="UniProtKB-UniRule"/>
</dbReference>
<dbReference type="EC" id="2.4.2.48" evidence="6"/>
<evidence type="ECO:0000313" key="8">
    <source>
        <dbReference type="EMBL" id="ELY58918.1"/>
    </source>
</evidence>
<name>L9XE54_9EURY</name>
<dbReference type="Gene3D" id="3.20.20.105">
    <property type="entry name" value="Queuine tRNA-ribosyltransferase-like"/>
    <property type="match status" value="1"/>
</dbReference>
<dbReference type="Pfam" id="PF01702">
    <property type="entry name" value="TGT"/>
    <property type="match status" value="1"/>
</dbReference>
<accession>L9XE54</accession>
<dbReference type="NCBIfam" id="TIGR00449">
    <property type="entry name" value="tgt_general"/>
    <property type="match status" value="1"/>
</dbReference>
<dbReference type="InterPro" id="IPR002616">
    <property type="entry name" value="tRNA_ribo_trans-like"/>
</dbReference>
<dbReference type="InterPro" id="IPR036511">
    <property type="entry name" value="TGT-like_sf"/>
</dbReference>
<evidence type="ECO:0000259" key="7">
    <source>
        <dbReference type="Pfam" id="PF01702"/>
    </source>
</evidence>
<dbReference type="HAMAP" id="MF_01634">
    <property type="entry name" value="TgtA_arch"/>
    <property type="match status" value="1"/>
</dbReference>
<evidence type="ECO:0000256" key="5">
    <source>
        <dbReference type="ARBA" id="ARBA00022833"/>
    </source>
</evidence>
<evidence type="ECO:0000256" key="4">
    <source>
        <dbReference type="ARBA" id="ARBA00022723"/>
    </source>
</evidence>
<dbReference type="GO" id="GO:0008270">
    <property type="term" value="F:zinc ion binding"/>
    <property type="evidence" value="ECO:0007669"/>
    <property type="project" value="UniProtKB-UniRule"/>
</dbReference>
<comment type="catalytic activity">
    <reaction evidence="6">
        <text>guanosine(15) in tRNA + 7-cyano-7-carbaguanine = 7-cyano-7-carbaguanosine(15) in tRNA + guanine</text>
        <dbReference type="Rhea" id="RHEA:43164"/>
        <dbReference type="Rhea" id="RHEA-COMP:10371"/>
        <dbReference type="Rhea" id="RHEA-COMP:10372"/>
        <dbReference type="ChEBI" id="CHEBI:16235"/>
        <dbReference type="ChEBI" id="CHEBI:45075"/>
        <dbReference type="ChEBI" id="CHEBI:74269"/>
        <dbReference type="ChEBI" id="CHEBI:82850"/>
        <dbReference type="EC" id="2.4.2.48"/>
    </reaction>
</comment>
<comment type="function">
    <text evidence="6">Exchanges the guanine residue with 7-cyano-7-deazaguanine (preQ0) at position 15 in the dihydrouridine loop (D-loop) of archaeal tRNAs.</text>
</comment>
<dbReference type="GO" id="GO:0005737">
    <property type="term" value="C:cytoplasm"/>
    <property type="evidence" value="ECO:0007669"/>
    <property type="project" value="TreeGrafter"/>
</dbReference>
<evidence type="ECO:0000256" key="3">
    <source>
        <dbReference type="ARBA" id="ARBA00022694"/>
    </source>
</evidence>
<keyword evidence="4 6" id="KW-0479">Metal-binding</keyword>
<feature type="domain" description="tRNA-guanine(15) transglycosylase-like" evidence="7">
    <location>
        <begin position="17"/>
        <end position="344"/>
    </location>
</feature>
<dbReference type="NCBIfam" id="TIGR00432">
    <property type="entry name" value="arcsn_tRNA_tgt"/>
    <property type="match status" value="1"/>
</dbReference>
<feature type="binding site" evidence="6">
    <location>
        <position position="200"/>
    </location>
    <ligand>
        <name>substrate</name>
    </ligand>
</feature>
<dbReference type="AlphaFoldDB" id="L9XE54"/>
<dbReference type="InterPro" id="IPR004804">
    <property type="entry name" value="TgtA"/>
</dbReference>
<evidence type="ECO:0000313" key="9">
    <source>
        <dbReference type="Proteomes" id="UP000011602"/>
    </source>
</evidence>
<organism evidence="8 9">
    <name type="scientific">Natronolimnohabitans innermongolicus JCM 12255</name>
    <dbReference type="NCBI Taxonomy" id="1227499"/>
    <lineage>
        <taxon>Archaea</taxon>
        <taxon>Methanobacteriati</taxon>
        <taxon>Methanobacteriota</taxon>
        <taxon>Stenosarchaea group</taxon>
        <taxon>Halobacteria</taxon>
        <taxon>Halobacteriales</taxon>
        <taxon>Natrialbaceae</taxon>
        <taxon>Natronolimnohabitans</taxon>
    </lineage>
</organism>
<dbReference type="SUPFAM" id="SSF88802">
    <property type="entry name" value="Pre-PUA domain"/>
    <property type="match status" value="1"/>
</dbReference>
<evidence type="ECO:0000256" key="6">
    <source>
        <dbReference type="HAMAP-Rule" id="MF_01634"/>
    </source>
</evidence>
<dbReference type="UniPathway" id="UPA00393"/>
<keyword evidence="5 6" id="KW-0862">Zinc</keyword>
<keyword evidence="3 6" id="KW-0819">tRNA processing</keyword>
<dbReference type="PANTHER" id="PTHR46499">
    <property type="entry name" value="QUEUINE TRNA-RIBOSYLTRANSFERASE"/>
    <property type="match status" value="1"/>
</dbReference>
<keyword evidence="2 6" id="KW-0808">Transferase</keyword>
<dbReference type="InterPro" id="IPR050076">
    <property type="entry name" value="ArchSynthase1/Queuine_TRR"/>
</dbReference>
<proteinExistence type="inferred from homology"/>
<feature type="binding site" evidence="6">
    <location>
        <position position="132"/>
    </location>
    <ligand>
        <name>substrate</name>
    </ligand>
</feature>
<dbReference type="PATRIC" id="fig|1227499.3.peg.1165"/>
<dbReference type="SUPFAM" id="SSF51713">
    <property type="entry name" value="tRNA-guanine transglycosylase"/>
    <property type="match status" value="1"/>
</dbReference>
<sequence length="497" mass="54986">MSGRMREHFELRDTDAGGRIGELTVPRAGVTVETPALLPVINPNLDTIAPRRLAEEFGAEILITNSYIIHGTDDVRERALEDGLHELLEFPGAIMTDSGSFQLSEYGDIDVTTEEILEFQRAIGSDIATPVDIPTPPDVSRERAERELETTQERLELAETVETGEMLVSAPVQGSTYPDLREEAGRHADSTELDVFPVGAVVPLMNDYRYDDMVDAVAGAKRGLSADAPVHLFGAGHPMMFALGVAMGCDLFDSAAYALYARDDRYLTVRGTRNLEDLEYLPCSCPVCTSHSPDELRALPDDERETELGAHNLHVTFEEIRRIKQAIRAGNLLELVEQRARAHPTMLDGYRTLLDHAAQLERSDPVSKGAFFYTSHESARRPEVLRHHRRLERLSVPDSLFLTEGQPARGDEFDDSWRVEPPFGPFPRALSKSYPLTAEVPARTDRAALEAAADGVARLAEANPETDLTLGHRSWPDGVLERLPDDVALTDLSSDRS</sequence>
<feature type="binding site" evidence="6">
    <location>
        <position position="288"/>
    </location>
    <ligand>
        <name>Zn(2+)</name>
        <dbReference type="ChEBI" id="CHEBI:29105"/>
    </ligand>
</feature>
<evidence type="ECO:0000256" key="2">
    <source>
        <dbReference type="ARBA" id="ARBA00022679"/>
    </source>
</evidence>
<keyword evidence="9" id="KW-1185">Reference proteome</keyword>
<dbReference type="EMBL" id="AOHZ01000031">
    <property type="protein sequence ID" value="ELY58918.1"/>
    <property type="molecule type" value="Genomic_DNA"/>
</dbReference>
<gene>
    <name evidence="6" type="primary">tgtA</name>
    <name evidence="8" type="ORF">C493_05715</name>
</gene>
<dbReference type="Proteomes" id="UP000011602">
    <property type="component" value="Unassembled WGS sequence"/>
</dbReference>
<keyword evidence="1 6" id="KW-0328">Glycosyltransferase</keyword>
<dbReference type="eggNOG" id="arCOG00989">
    <property type="taxonomic scope" value="Archaea"/>
</dbReference>
<feature type="active site" description="Nucleophile" evidence="6">
    <location>
        <position position="97"/>
    </location>
</feature>
<dbReference type="GO" id="GO:0002099">
    <property type="term" value="P:tRNA wobble guanine modification"/>
    <property type="evidence" value="ECO:0007669"/>
    <property type="project" value="TreeGrafter"/>
</dbReference>